<dbReference type="RefSeq" id="WP_377908174.1">
    <property type="nucleotide sequence ID" value="NZ_JBHSGK010000003.1"/>
</dbReference>
<dbReference type="CDD" id="cd18804">
    <property type="entry name" value="SF2_C_priA"/>
    <property type="match status" value="1"/>
</dbReference>
<evidence type="ECO:0000313" key="14">
    <source>
        <dbReference type="EMBL" id="MFC4735549.1"/>
    </source>
</evidence>
<feature type="binding site" evidence="11">
    <location>
        <position position="542"/>
    </location>
    <ligand>
        <name>Zn(2+)</name>
        <dbReference type="ChEBI" id="CHEBI:29105"/>
        <label>1</label>
    </ligand>
</feature>
<feature type="binding site" evidence="11">
    <location>
        <position position="545"/>
    </location>
    <ligand>
        <name>Zn(2+)</name>
        <dbReference type="ChEBI" id="CHEBI:29105"/>
        <label>1</label>
    </ligand>
</feature>
<comment type="subunit">
    <text evidence="11">Component of the replication restart primosome.</text>
</comment>
<dbReference type="InterPro" id="IPR041222">
    <property type="entry name" value="PriA_3primeBD"/>
</dbReference>
<dbReference type="InterPro" id="IPR011545">
    <property type="entry name" value="DEAD/DEAH_box_helicase_dom"/>
</dbReference>
<dbReference type="SMART" id="SM00487">
    <property type="entry name" value="DEXDc"/>
    <property type="match status" value="1"/>
</dbReference>
<dbReference type="PANTHER" id="PTHR30580:SF0">
    <property type="entry name" value="PRIMOSOMAL PROTEIN N"/>
    <property type="match status" value="1"/>
</dbReference>
<feature type="binding site" evidence="11">
    <location>
        <position position="529"/>
    </location>
    <ligand>
        <name>Zn(2+)</name>
        <dbReference type="ChEBI" id="CHEBI:29105"/>
        <label>2</label>
    </ligand>
</feature>
<comment type="similarity">
    <text evidence="11">Belongs to the helicase family. PriA subfamily.</text>
</comment>
<evidence type="ECO:0000256" key="11">
    <source>
        <dbReference type="HAMAP-Rule" id="MF_00983"/>
    </source>
</evidence>
<feature type="binding site" evidence="11">
    <location>
        <position position="514"/>
    </location>
    <ligand>
        <name>Zn(2+)</name>
        <dbReference type="ChEBI" id="CHEBI:29105"/>
        <label>2</label>
    </ligand>
</feature>
<evidence type="ECO:0000256" key="8">
    <source>
        <dbReference type="ARBA" id="ARBA00022840"/>
    </source>
</evidence>
<dbReference type="Gene3D" id="3.40.1440.60">
    <property type="entry name" value="PriA, 3(prime) DNA-binding domain"/>
    <property type="match status" value="1"/>
</dbReference>
<comment type="caution">
    <text evidence="14">The sequence shown here is derived from an EMBL/GenBank/DDBJ whole genome shotgun (WGS) entry which is preliminary data.</text>
</comment>
<dbReference type="InterPro" id="IPR040498">
    <property type="entry name" value="PriA_CRR"/>
</dbReference>
<dbReference type="InterPro" id="IPR042115">
    <property type="entry name" value="PriA_3primeBD_sf"/>
</dbReference>
<feature type="domain" description="Helicase ATP-binding" evidence="12">
    <location>
        <begin position="274"/>
        <end position="440"/>
    </location>
</feature>
<evidence type="ECO:0000256" key="5">
    <source>
        <dbReference type="ARBA" id="ARBA00022801"/>
    </source>
</evidence>
<evidence type="ECO:0000313" key="15">
    <source>
        <dbReference type="Proteomes" id="UP001595896"/>
    </source>
</evidence>
<evidence type="ECO:0000256" key="6">
    <source>
        <dbReference type="ARBA" id="ARBA00022806"/>
    </source>
</evidence>
<feature type="domain" description="Helicase C-terminal" evidence="13">
    <location>
        <begin position="537"/>
        <end position="694"/>
    </location>
</feature>
<dbReference type="CDD" id="cd17929">
    <property type="entry name" value="DEXHc_priA"/>
    <property type="match status" value="1"/>
</dbReference>
<evidence type="ECO:0000256" key="4">
    <source>
        <dbReference type="ARBA" id="ARBA00022741"/>
    </source>
</evidence>
<dbReference type="Pfam" id="PF18074">
    <property type="entry name" value="PriA_C"/>
    <property type="match status" value="1"/>
</dbReference>
<dbReference type="NCBIfam" id="TIGR00595">
    <property type="entry name" value="priA"/>
    <property type="match status" value="1"/>
</dbReference>
<sequence>MIAEVIVDVPAQAVDRTFDYAVPENMRQTAAPGCRVHVPFGPRPVQGFITKLKESSDIPPSRLRDVQKLIDLTPVLTEELMKTADRLCQETLSLKASVLKAMLPQAMRAVYRKKVIAVTAAGERHFSSLLPIEDWDTWQQHAPAAERSQLLAAVKKGDLTVEPQVSTKEASKKQFVYEAAAGVSPALIAEMASKAPKQADVLRQLLKADKALPTSMLGSDGARGAAEALVKKQLVLKRQEIVERDPFAGRDVQPDEALLLFDDQKQALDKIGASVQEAFHRVFMIRGVTGSGKTEVYLQAIERVLQKGKEAVVLVPEISLTPQMVHRFRARFGSLVAVMHSALSKGEKYDEWRKIREGRVKVVVGARSAVFAPFKNIGIIIIDEEHESSYKQEEAPRYHARQAAIIRAEHFSCPVVLGSATPSLESYARAEKGVYELLTMENRVNEQVMPFVHVVDMRAQLKEGNRSMFSRPLLDAIKSRMEKGEQTVLMLNRRGYSSFIMCRDCGYVPQCRHCDISLTYHRSSHSLQCHYCGYLETLPSSCPECESDQIRFFGTGTQKVEEELYQVLPGVKVIRMDVDTTTRKGSHERLLESFGKGEADILLGTQMIAKGLDFPNITLAGVLAADSMLHLPDFRSAERTFQLLTQLAGRAGRHEKLGEVFIQTYSPDHYSISDVIKHDFIGFYEKEMYLRRVGGYPPYYFLTMVHVSHTDLNQAVAATEKIGAFLRNSLSQQAKILGPVASPIPRIKDRYRYQCMIKYKREPDLSNVLKSMLRAWQKETAGTDLQLSIDTNPYMMM</sequence>
<dbReference type="Pfam" id="PF00271">
    <property type="entry name" value="Helicase_C"/>
    <property type="match status" value="1"/>
</dbReference>
<dbReference type="Pfam" id="PF17764">
    <property type="entry name" value="PriA_3primeBD"/>
    <property type="match status" value="1"/>
</dbReference>
<evidence type="ECO:0000256" key="7">
    <source>
        <dbReference type="ARBA" id="ARBA00022833"/>
    </source>
</evidence>
<evidence type="ECO:0000256" key="2">
    <source>
        <dbReference type="ARBA" id="ARBA00022705"/>
    </source>
</evidence>
<proteinExistence type="inferred from homology"/>
<dbReference type="InterPro" id="IPR014001">
    <property type="entry name" value="Helicase_ATP-bd"/>
</dbReference>
<feature type="binding site" evidence="11">
    <location>
        <position position="511"/>
    </location>
    <ligand>
        <name>Zn(2+)</name>
        <dbReference type="ChEBI" id="CHEBI:29105"/>
        <label>2</label>
    </ligand>
</feature>
<evidence type="ECO:0000256" key="3">
    <source>
        <dbReference type="ARBA" id="ARBA00022723"/>
    </source>
</evidence>
<dbReference type="Proteomes" id="UP001595896">
    <property type="component" value="Unassembled WGS sequence"/>
</dbReference>
<feature type="binding site" evidence="11">
    <location>
        <position position="502"/>
    </location>
    <ligand>
        <name>Zn(2+)</name>
        <dbReference type="ChEBI" id="CHEBI:29105"/>
        <label>1</label>
    </ligand>
</feature>
<comment type="cofactor">
    <cofactor evidence="11">
        <name>Zn(2+)</name>
        <dbReference type="ChEBI" id="CHEBI:29105"/>
    </cofactor>
    <text evidence="11">Binds 2 zinc ions per subunit.</text>
</comment>
<evidence type="ECO:0000259" key="12">
    <source>
        <dbReference type="PROSITE" id="PS51192"/>
    </source>
</evidence>
<feature type="binding site" evidence="11">
    <location>
        <position position="505"/>
    </location>
    <ligand>
        <name>Zn(2+)</name>
        <dbReference type="ChEBI" id="CHEBI:29105"/>
        <label>1</label>
    </ligand>
</feature>
<feature type="binding site" evidence="11">
    <location>
        <position position="532"/>
    </location>
    <ligand>
        <name>Zn(2+)</name>
        <dbReference type="ChEBI" id="CHEBI:29105"/>
        <label>2</label>
    </ligand>
</feature>
<keyword evidence="15" id="KW-1185">Reference proteome</keyword>
<keyword evidence="3 11" id="KW-0479">Metal-binding</keyword>
<evidence type="ECO:0000256" key="10">
    <source>
        <dbReference type="ARBA" id="ARBA00023235"/>
    </source>
</evidence>
<reference evidence="15" key="1">
    <citation type="journal article" date="2019" name="Int. J. Syst. Evol. Microbiol.">
        <title>The Global Catalogue of Microorganisms (GCM) 10K type strain sequencing project: providing services to taxonomists for standard genome sequencing and annotation.</title>
        <authorList>
            <consortium name="The Broad Institute Genomics Platform"/>
            <consortium name="The Broad Institute Genome Sequencing Center for Infectious Disease"/>
            <person name="Wu L."/>
            <person name="Ma J."/>
        </authorList>
    </citation>
    <scope>NUCLEOTIDE SEQUENCE [LARGE SCALE GENOMIC DNA]</scope>
    <source>
        <strain evidence="15">JCM 12165</strain>
    </source>
</reference>
<keyword evidence="10 11" id="KW-0413">Isomerase</keyword>
<dbReference type="InterPro" id="IPR027417">
    <property type="entry name" value="P-loop_NTPase"/>
</dbReference>
<keyword evidence="7 11" id="KW-0862">Zinc</keyword>
<evidence type="ECO:0000259" key="13">
    <source>
        <dbReference type="PROSITE" id="PS51194"/>
    </source>
</evidence>
<organism evidence="14 15">
    <name type="scientific">Bacillus daqingensis</name>
    <dbReference type="NCBI Taxonomy" id="872396"/>
    <lineage>
        <taxon>Bacteria</taxon>
        <taxon>Bacillati</taxon>
        <taxon>Bacillota</taxon>
        <taxon>Bacilli</taxon>
        <taxon>Bacillales</taxon>
        <taxon>Bacillaceae</taxon>
        <taxon>Bacillus</taxon>
    </lineage>
</organism>
<dbReference type="EMBL" id="JBHSGK010000003">
    <property type="protein sequence ID" value="MFC4735549.1"/>
    <property type="molecule type" value="Genomic_DNA"/>
</dbReference>
<name>A0ABV9NUF4_9BACI</name>
<dbReference type="SMART" id="SM00490">
    <property type="entry name" value="HELICc"/>
    <property type="match status" value="1"/>
</dbReference>
<keyword evidence="9 11" id="KW-0238">DNA-binding</keyword>
<dbReference type="InterPro" id="IPR005259">
    <property type="entry name" value="PriA"/>
</dbReference>
<dbReference type="Pfam" id="PF18319">
    <property type="entry name" value="Zn_ribbon_PriA"/>
    <property type="match status" value="1"/>
</dbReference>
<keyword evidence="4 11" id="KW-0547">Nucleotide-binding</keyword>
<dbReference type="NCBIfam" id="NF004066">
    <property type="entry name" value="PRK05580.1-3"/>
    <property type="match status" value="1"/>
</dbReference>
<dbReference type="Pfam" id="PF00270">
    <property type="entry name" value="DEAD"/>
    <property type="match status" value="1"/>
</dbReference>
<gene>
    <name evidence="11 14" type="primary">priA</name>
    <name evidence="14" type="ORF">ACFO4L_03025</name>
</gene>
<evidence type="ECO:0000256" key="1">
    <source>
        <dbReference type="ARBA" id="ARBA00022515"/>
    </source>
</evidence>
<dbReference type="GO" id="GO:0016787">
    <property type="term" value="F:hydrolase activity"/>
    <property type="evidence" value="ECO:0007669"/>
    <property type="project" value="UniProtKB-KW"/>
</dbReference>
<keyword evidence="2 11" id="KW-0235">DNA replication</keyword>
<dbReference type="PANTHER" id="PTHR30580">
    <property type="entry name" value="PRIMOSOMAL PROTEIN N"/>
    <property type="match status" value="1"/>
</dbReference>
<comment type="catalytic activity">
    <reaction evidence="11">
        <text>ATP + H2O = ADP + phosphate + H(+)</text>
        <dbReference type="Rhea" id="RHEA:13065"/>
        <dbReference type="ChEBI" id="CHEBI:15377"/>
        <dbReference type="ChEBI" id="CHEBI:15378"/>
        <dbReference type="ChEBI" id="CHEBI:30616"/>
        <dbReference type="ChEBI" id="CHEBI:43474"/>
        <dbReference type="ChEBI" id="CHEBI:456216"/>
        <dbReference type="EC" id="5.6.2.4"/>
    </reaction>
</comment>
<keyword evidence="6 11" id="KW-0347">Helicase</keyword>
<evidence type="ECO:0000256" key="9">
    <source>
        <dbReference type="ARBA" id="ARBA00023125"/>
    </source>
</evidence>
<dbReference type="InterPro" id="IPR041236">
    <property type="entry name" value="PriA_C"/>
</dbReference>
<keyword evidence="1 11" id="KW-0639">Primosome</keyword>
<dbReference type="HAMAP" id="MF_00983">
    <property type="entry name" value="PriA"/>
    <property type="match status" value="1"/>
</dbReference>
<protein>
    <recommendedName>
        <fullName evidence="11">Replication restart protein PriA</fullName>
    </recommendedName>
    <alternativeName>
        <fullName evidence="11">ATP-dependent DNA helicase PriA</fullName>
        <ecNumber evidence="11">5.6.2.4</ecNumber>
    </alternativeName>
    <alternativeName>
        <fullName evidence="11">DNA 3'-5' helicase PriA</fullName>
    </alternativeName>
</protein>
<dbReference type="EC" id="5.6.2.4" evidence="11"/>
<dbReference type="PROSITE" id="PS51192">
    <property type="entry name" value="HELICASE_ATP_BIND_1"/>
    <property type="match status" value="1"/>
</dbReference>
<keyword evidence="8 11" id="KW-0067">ATP-binding</keyword>
<comment type="catalytic activity">
    <reaction evidence="11">
        <text>Couples ATP hydrolysis with the unwinding of duplex DNA by translocating in the 3'-5' direction.</text>
        <dbReference type="EC" id="5.6.2.4"/>
    </reaction>
</comment>
<keyword evidence="5 11" id="KW-0378">Hydrolase</keyword>
<dbReference type="PROSITE" id="PS51194">
    <property type="entry name" value="HELICASE_CTER"/>
    <property type="match status" value="1"/>
</dbReference>
<dbReference type="Gene3D" id="3.40.50.300">
    <property type="entry name" value="P-loop containing nucleotide triphosphate hydrolases"/>
    <property type="match status" value="2"/>
</dbReference>
<comment type="function">
    <text evidence="11">Initiates the restart of stalled replication forks, which reloads the replicative helicase on sites other than the origin of replication. Recognizes and binds to abandoned replication forks and remodels them to uncover a helicase loading site. Promotes assembly of the primosome at these replication forks.</text>
</comment>
<dbReference type="InterPro" id="IPR001650">
    <property type="entry name" value="Helicase_C-like"/>
</dbReference>
<accession>A0ABV9NUF4</accession>
<dbReference type="SUPFAM" id="SSF52540">
    <property type="entry name" value="P-loop containing nucleoside triphosphate hydrolases"/>
    <property type="match status" value="2"/>
</dbReference>